<dbReference type="Proteomes" id="UP000007364">
    <property type="component" value="Unassembled WGS sequence"/>
</dbReference>
<feature type="domain" description="N-acetyltransferase" evidence="1">
    <location>
        <begin position="14"/>
        <end position="146"/>
    </location>
</feature>
<dbReference type="EMBL" id="AMSG01000032">
    <property type="protein sequence ID" value="EKF54084.1"/>
    <property type="molecule type" value="Genomic_DNA"/>
</dbReference>
<dbReference type="Pfam" id="PF13302">
    <property type="entry name" value="Acetyltransf_3"/>
    <property type="match status" value="1"/>
</dbReference>
<evidence type="ECO:0000313" key="3">
    <source>
        <dbReference type="Proteomes" id="UP000007364"/>
    </source>
</evidence>
<proteinExistence type="predicted"/>
<dbReference type="OrthoDB" id="9795199at2"/>
<dbReference type="GO" id="GO:0016747">
    <property type="term" value="F:acyltransferase activity, transferring groups other than amino-acyl groups"/>
    <property type="evidence" value="ECO:0007669"/>
    <property type="project" value="InterPro"/>
</dbReference>
<dbReference type="AlphaFoldDB" id="K2PRB9"/>
<sequence>MEFNIQPILETEKVILYPLQEKDFEVLYTTASDTKIWEQHPNKDRRKKDTFKTFFDGAIQSKGVFIIVDKVTESVIGSTRIYDYNEQENSIFIGYTFYAVAYWGKGLNGLVKATMLDYIFQFVSKVYFHIGANNIRSLIAISRLGAEKVAEQEVTYFGESPKLNFMYEISKEKWEQDSSTIIRTSIANG</sequence>
<dbReference type="eggNOG" id="COG1670">
    <property type="taxonomic scope" value="Bacteria"/>
</dbReference>
<dbReference type="InterPro" id="IPR000182">
    <property type="entry name" value="GNAT_dom"/>
</dbReference>
<reference evidence="2 3" key="1">
    <citation type="journal article" date="2012" name="J. Bacteriol.">
        <title>Genome Sequence of Galbibacter marinum Type Strain ck-I2-15.</title>
        <authorList>
            <person name="Lai Q."/>
            <person name="Li C."/>
            <person name="Shao Z."/>
        </authorList>
    </citation>
    <scope>NUCLEOTIDE SEQUENCE [LARGE SCALE GENOMIC DNA]</scope>
    <source>
        <strain evidence="3">ck-I2-15</strain>
    </source>
</reference>
<evidence type="ECO:0000259" key="1">
    <source>
        <dbReference type="Pfam" id="PF13302"/>
    </source>
</evidence>
<name>K2PRB9_9FLAO</name>
<evidence type="ECO:0000313" key="2">
    <source>
        <dbReference type="EMBL" id="EKF54084.1"/>
    </source>
</evidence>
<dbReference type="PATRIC" id="fig|555500.3.peg.2925"/>
<accession>K2PRB9</accession>
<keyword evidence="2" id="KW-0808">Transferase</keyword>
<dbReference type="STRING" id="555500.I215_14189"/>
<protein>
    <submittedName>
        <fullName evidence="2">Acetyltransferase</fullName>
    </submittedName>
</protein>
<dbReference type="PANTHER" id="PTHR43610:SF1">
    <property type="entry name" value="N-ACETYLTRANSFERASE DOMAIN-CONTAINING PROTEIN"/>
    <property type="match status" value="1"/>
</dbReference>
<keyword evidence="3" id="KW-1185">Reference proteome</keyword>
<comment type="caution">
    <text evidence="2">The sequence shown here is derived from an EMBL/GenBank/DDBJ whole genome shotgun (WGS) entry which is preliminary data.</text>
</comment>
<dbReference type="SUPFAM" id="SSF55729">
    <property type="entry name" value="Acyl-CoA N-acyltransferases (Nat)"/>
    <property type="match status" value="1"/>
</dbReference>
<organism evidence="2 3">
    <name type="scientific">Galbibacter marinus</name>
    <dbReference type="NCBI Taxonomy" id="555500"/>
    <lineage>
        <taxon>Bacteria</taxon>
        <taxon>Pseudomonadati</taxon>
        <taxon>Bacteroidota</taxon>
        <taxon>Flavobacteriia</taxon>
        <taxon>Flavobacteriales</taxon>
        <taxon>Flavobacteriaceae</taxon>
        <taxon>Galbibacter</taxon>
    </lineage>
</organism>
<dbReference type="Gene3D" id="3.40.630.30">
    <property type="match status" value="1"/>
</dbReference>
<dbReference type="PANTHER" id="PTHR43610">
    <property type="entry name" value="BLL6696 PROTEIN"/>
    <property type="match status" value="1"/>
</dbReference>
<dbReference type="RefSeq" id="WP_008992668.1">
    <property type="nucleotide sequence ID" value="NZ_AMSG01000032.1"/>
</dbReference>
<dbReference type="InterPro" id="IPR016181">
    <property type="entry name" value="Acyl_CoA_acyltransferase"/>
</dbReference>
<gene>
    <name evidence="2" type="ORF">I215_14189</name>
</gene>